<organism evidence="17 18">
    <name type="scientific">Rapidithrix thailandica</name>
    <dbReference type="NCBI Taxonomy" id="413964"/>
    <lineage>
        <taxon>Bacteria</taxon>
        <taxon>Pseudomonadati</taxon>
        <taxon>Bacteroidota</taxon>
        <taxon>Cytophagia</taxon>
        <taxon>Cytophagales</taxon>
        <taxon>Flammeovirgaceae</taxon>
        <taxon>Rapidithrix</taxon>
    </lineage>
</organism>
<gene>
    <name evidence="17" type="ORF">AAG747_15220</name>
</gene>
<dbReference type="GO" id="GO:0005524">
    <property type="term" value="F:ATP binding"/>
    <property type="evidence" value="ECO:0007669"/>
    <property type="project" value="UniProtKB-KW"/>
</dbReference>
<feature type="transmembrane region" description="Helical" evidence="14">
    <location>
        <begin position="409"/>
        <end position="430"/>
    </location>
</feature>
<reference evidence="17 18" key="1">
    <citation type="submission" date="2024-04" db="EMBL/GenBank/DDBJ databases">
        <title>Novel genus in family Flammeovirgaceae.</title>
        <authorList>
            <person name="Nguyen T.H."/>
            <person name="Vuong T.Q."/>
            <person name="Le H."/>
            <person name="Kim S.-G."/>
        </authorList>
    </citation>
    <scope>NUCLEOTIDE SEQUENCE [LARGE SCALE GENOMIC DNA]</scope>
    <source>
        <strain evidence="17 18">JCM 23209</strain>
    </source>
</reference>
<evidence type="ECO:0000256" key="12">
    <source>
        <dbReference type="ARBA" id="ARBA00023012"/>
    </source>
</evidence>
<dbReference type="InterPro" id="IPR003594">
    <property type="entry name" value="HATPase_dom"/>
</dbReference>
<feature type="transmembrane region" description="Helical" evidence="14">
    <location>
        <begin position="442"/>
        <end position="461"/>
    </location>
</feature>
<dbReference type="SUPFAM" id="SSF47384">
    <property type="entry name" value="Homodimeric domain of signal transducing histidine kinase"/>
    <property type="match status" value="1"/>
</dbReference>
<keyword evidence="11 14" id="KW-1133">Transmembrane helix</keyword>
<keyword evidence="7 14" id="KW-0812">Transmembrane</keyword>
<keyword evidence="5" id="KW-0597">Phosphoprotein</keyword>
<evidence type="ECO:0000256" key="6">
    <source>
        <dbReference type="ARBA" id="ARBA00022679"/>
    </source>
</evidence>
<feature type="domain" description="HAMP" evidence="16">
    <location>
        <begin position="935"/>
        <end position="987"/>
    </location>
</feature>
<dbReference type="Proteomes" id="UP001403385">
    <property type="component" value="Unassembled WGS sequence"/>
</dbReference>
<feature type="transmembrane region" description="Helical" evidence="14">
    <location>
        <begin position="194"/>
        <end position="215"/>
    </location>
</feature>
<dbReference type="Pfam" id="PF00512">
    <property type="entry name" value="HisKA"/>
    <property type="match status" value="1"/>
</dbReference>
<protein>
    <recommendedName>
        <fullName evidence="3">histidine kinase</fullName>
        <ecNumber evidence="3">2.7.13.3</ecNumber>
    </recommendedName>
</protein>
<keyword evidence="10" id="KW-0067">ATP-binding</keyword>
<evidence type="ECO:0000256" key="5">
    <source>
        <dbReference type="ARBA" id="ARBA00022553"/>
    </source>
</evidence>
<dbReference type="Gene3D" id="3.30.565.10">
    <property type="entry name" value="Histidine kinase-like ATPase, C-terminal domain"/>
    <property type="match status" value="1"/>
</dbReference>
<dbReference type="InterPro" id="IPR003661">
    <property type="entry name" value="HisK_dim/P_dom"/>
</dbReference>
<evidence type="ECO:0000256" key="8">
    <source>
        <dbReference type="ARBA" id="ARBA00022741"/>
    </source>
</evidence>
<dbReference type="PROSITE" id="PS50885">
    <property type="entry name" value="HAMP"/>
    <property type="match status" value="1"/>
</dbReference>
<dbReference type="InterPro" id="IPR036097">
    <property type="entry name" value="HisK_dim/P_sf"/>
</dbReference>
<feature type="transmembrane region" description="Helical" evidence="14">
    <location>
        <begin position="314"/>
        <end position="331"/>
    </location>
</feature>
<evidence type="ECO:0000256" key="3">
    <source>
        <dbReference type="ARBA" id="ARBA00012438"/>
    </source>
</evidence>
<dbReference type="PROSITE" id="PS50109">
    <property type="entry name" value="HIS_KIN"/>
    <property type="match status" value="1"/>
</dbReference>
<dbReference type="InterPro" id="IPR003660">
    <property type="entry name" value="HAMP_dom"/>
</dbReference>
<dbReference type="CDD" id="cd00082">
    <property type="entry name" value="HisKA"/>
    <property type="match status" value="1"/>
</dbReference>
<feature type="transmembrane region" description="Helical" evidence="14">
    <location>
        <begin position="707"/>
        <end position="730"/>
    </location>
</feature>
<keyword evidence="6" id="KW-0808">Transferase</keyword>
<dbReference type="GO" id="GO:0000155">
    <property type="term" value="F:phosphorelay sensor kinase activity"/>
    <property type="evidence" value="ECO:0007669"/>
    <property type="project" value="InterPro"/>
</dbReference>
<comment type="subcellular location">
    <subcellularLocation>
        <location evidence="2">Cell membrane</location>
        <topology evidence="2">Multi-pass membrane protein</topology>
    </subcellularLocation>
</comment>
<feature type="transmembrane region" description="Helical" evidence="14">
    <location>
        <begin position="274"/>
        <end position="293"/>
    </location>
</feature>
<dbReference type="AlphaFoldDB" id="A0AAW9SD33"/>
<dbReference type="InterPro" id="IPR005467">
    <property type="entry name" value="His_kinase_dom"/>
</dbReference>
<evidence type="ECO:0000256" key="13">
    <source>
        <dbReference type="ARBA" id="ARBA00023136"/>
    </source>
</evidence>
<dbReference type="CDD" id="cd00075">
    <property type="entry name" value="HATPase"/>
    <property type="match status" value="1"/>
</dbReference>
<dbReference type="InterPro" id="IPR050398">
    <property type="entry name" value="HssS/ArlS-like"/>
</dbReference>
<dbReference type="EMBL" id="JBDKWZ010000008">
    <property type="protein sequence ID" value="MEN7549273.1"/>
    <property type="molecule type" value="Genomic_DNA"/>
</dbReference>
<evidence type="ECO:0000256" key="7">
    <source>
        <dbReference type="ARBA" id="ARBA00022692"/>
    </source>
</evidence>
<dbReference type="InterPro" id="IPR036890">
    <property type="entry name" value="HATPase_C_sf"/>
</dbReference>
<feature type="transmembrane region" description="Helical" evidence="14">
    <location>
        <begin position="908"/>
        <end position="932"/>
    </location>
</feature>
<feature type="transmembrane region" description="Helical" evidence="14">
    <location>
        <begin position="742"/>
        <end position="765"/>
    </location>
</feature>
<feature type="transmembrane region" description="Helical" evidence="14">
    <location>
        <begin position="355"/>
        <end position="374"/>
    </location>
</feature>
<proteinExistence type="predicted"/>
<keyword evidence="9 17" id="KW-0418">Kinase</keyword>
<keyword evidence="4" id="KW-1003">Cell membrane</keyword>
<comment type="catalytic activity">
    <reaction evidence="1">
        <text>ATP + protein L-histidine = ADP + protein N-phospho-L-histidine.</text>
        <dbReference type="EC" id="2.7.13.3"/>
    </reaction>
</comment>
<evidence type="ECO:0000259" key="16">
    <source>
        <dbReference type="PROSITE" id="PS50885"/>
    </source>
</evidence>
<evidence type="ECO:0000256" key="9">
    <source>
        <dbReference type="ARBA" id="ARBA00022777"/>
    </source>
</evidence>
<keyword evidence="12" id="KW-0902">Two-component regulatory system</keyword>
<evidence type="ECO:0000256" key="11">
    <source>
        <dbReference type="ARBA" id="ARBA00022989"/>
    </source>
</evidence>
<evidence type="ECO:0000256" key="4">
    <source>
        <dbReference type="ARBA" id="ARBA00022475"/>
    </source>
</evidence>
<dbReference type="InterPro" id="IPR004358">
    <property type="entry name" value="Sig_transdc_His_kin-like_C"/>
</dbReference>
<sequence>MVTALLALGVTFSLRYYLKNISNTELYLTQVEENLSREAEVAENIIFEYKQHIKNNHFTFEQLLEEQPYPIYIFNQKKLIFWSDHRYAFSYADIQGYYNSKCIEINNSIFLVKKSLLVLNNHDYEFVVLIPLKQDYQVENQYLQTALNSTIFPDNRVEIVLSDAVGYPILSRYHVYLCSIIFPNDYDFYIDKQWVVFFFFAVFVVFYLLEVKEWVALFLQKKKIEEAFWVLFLGLFGLRGIMLIWNFPYSIVPFELFDPTVFASSVISPSLGDLFLNMLASLVFIAFLFKYFLRLFNYRKLKYASNLYRKVLTSLLVILSYLALYYLYYILENIYFNSRIIIDITQELSITLVKLFYLLVFVISAGIYFMVSHLASKLLVRLSNSLYDTTFTFIVASLVYYLVSFAMDMGSMLIFNVNAFYFAITTFFNFPITLRRSGYSTFMYLVTCAATCAIVGAYAVYRFDRSSDIINKHKFANQLLIENDLMGEFGMMEMTEEVQKDQLILNKLSEPYSAEIIEKKIKRRYLGRYYDKYDIKINVFDDIGISKREGGPQYDSLLRQYNRAEYQTEYNNIFFINNIPTGLKQYICFIPIREMEKLKGSIVLELTLKKIVPNSIHPIFIDKKYQGAAPNDLYSYAIYSNHQLIYSYGEYSYDNAFLDLFRPTESLFLDSEIETQNYHHLRVPGEGNKNIIISSSKYPYDNIFSNFSFLFFWLVFFILSGLTLYSFFLGEERANLSFATKVQIYLNFAFFVPMIIVSTIIISLLSKENEKEVRGDYIEKAQNIRNELITTLTSYEKQLVSKEAMLDAIIEASKLTQSDINLYNKQGRLIGASQSLLFDINLYSEWVNPEAYAGLIERKQSKLVSDERIGSLDFNAAYVGMFSNVSGEPLGVISIPFLSSKANFKHQVIQIFSVIIRIFTFIFAILLIISYLSSRALIKPLNLITQKLKKTTLSGDDEPLDYNKEDEFGLLIGEYNKMLVKLEESRIALARSEKEIAWREMAKQVAHEIKNPLTPMKLQLQQLQRVLDTDNERVKRSITVLLDQIDTLSDIATSFSSFAKMPLPKDERFEISSVLKETLSLHSLHSNSRPMKVVEDISEGSFFVLGDQKLMSRIFTNLILNGIQSVPEGRFPEIHVSLTPVKPNKILVEIRDNGSGIPEYIQNKIFVPDFSTKVNGSGIGLAIAKRGIEHSGGSIWFETEIGIGTSFFVEMPLCKEA</sequence>
<dbReference type="SMART" id="SM00388">
    <property type="entry name" value="HisKA"/>
    <property type="match status" value="1"/>
</dbReference>
<evidence type="ECO:0000259" key="15">
    <source>
        <dbReference type="PROSITE" id="PS50109"/>
    </source>
</evidence>
<accession>A0AAW9SD33</accession>
<evidence type="ECO:0000256" key="14">
    <source>
        <dbReference type="SAM" id="Phobius"/>
    </source>
</evidence>
<dbReference type="SUPFAM" id="SSF55874">
    <property type="entry name" value="ATPase domain of HSP90 chaperone/DNA topoisomerase II/histidine kinase"/>
    <property type="match status" value="1"/>
</dbReference>
<dbReference type="GO" id="GO:0005886">
    <property type="term" value="C:plasma membrane"/>
    <property type="evidence" value="ECO:0007669"/>
    <property type="project" value="UniProtKB-SubCell"/>
</dbReference>
<dbReference type="SMART" id="SM00387">
    <property type="entry name" value="HATPase_c"/>
    <property type="match status" value="1"/>
</dbReference>
<dbReference type="PANTHER" id="PTHR45528">
    <property type="entry name" value="SENSOR HISTIDINE KINASE CPXA"/>
    <property type="match status" value="1"/>
</dbReference>
<evidence type="ECO:0000256" key="10">
    <source>
        <dbReference type="ARBA" id="ARBA00022840"/>
    </source>
</evidence>
<dbReference type="PRINTS" id="PR00344">
    <property type="entry name" value="BCTRLSENSOR"/>
</dbReference>
<keyword evidence="18" id="KW-1185">Reference proteome</keyword>
<evidence type="ECO:0000256" key="2">
    <source>
        <dbReference type="ARBA" id="ARBA00004651"/>
    </source>
</evidence>
<dbReference type="Pfam" id="PF02518">
    <property type="entry name" value="HATPase_c"/>
    <property type="match status" value="1"/>
</dbReference>
<name>A0AAW9SD33_9BACT</name>
<evidence type="ECO:0000256" key="1">
    <source>
        <dbReference type="ARBA" id="ARBA00000085"/>
    </source>
</evidence>
<keyword evidence="13 14" id="KW-0472">Membrane</keyword>
<dbReference type="Gene3D" id="1.10.287.130">
    <property type="match status" value="1"/>
</dbReference>
<comment type="caution">
    <text evidence="17">The sequence shown here is derived from an EMBL/GenBank/DDBJ whole genome shotgun (WGS) entry which is preliminary data.</text>
</comment>
<feature type="transmembrane region" description="Helical" evidence="14">
    <location>
        <begin position="227"/>
        <end position="247"/>
    </location>
</feature>
<feature type="transmembrane region" description="Helical" evidence="14">
    <location>
        <begin position="386"/>
        <end position="403"/>
    </location>
</feature>
<dbReference type="EC" id="2.7.13.3" evidence="3"/>
<dbReference type="PANTHER" id="PTHR45528:SF1">
    <property type="entry name" value="SENSOR HISTIDINE KINASE CPXA"/>
    <property type="match status" value="1"/>
</dbReference>
<evidence type="ECO:0000313" key="17">
    <source>
        <dbReference type="EMBL" id="MEN7549273.1"/>
    </source>
</evidence>
<dbReference type="Gene3D" id="6.10.340.10">
    <property type="match status" value="1"/>
</dbReference>
<dbReference type="RefSeq" id="WP_346822049.1">
    <property type="nucleotide sequence ID" value="NZ_JBDKWZ010000008.1"/>
</dbReference>
<evidence type="ECO:0000313" key="18">
    <source>
        <dbReference type="Proteomes" id="UP001403385"/>
    </source>
</evidence>
<keyword evidence="8" id="KW-0547">Nucleotide-binding</keyword>
<feature type="domain" description="Histidine kinase" evidence="15">
    <location>
        <begin position="1004"/>
        <end position="1215"/>
    </location>
</feature>